<proteinExistence type="predicted"/>
<organism evidence="1 2">
    <name type="scientific">Paenibacillus zeirhizosphaerae</name>
    <dbReference type="NCBI Taxonomy" id="2987519"/>
    <lineage>
        <taxon>Bacteria</taxon>
        <taxon>Bacillati</taxon>
        <taxon>Bacillota</taxon>
        <taxon>Bacilli</taxon>
        <taxon>Bacillales</taxon>
        <taxon>Paenibacillaceae</taxon>
        <taxon>Paenibacillus</taxon>
    </lineage>
</organism>
<reference evidence="1 2" key="1">
    <citation type="submission" date="2022-10" db="EMBL/GenBank/DDBJ databases">
        <title>Paenibacillus description and whole genome data of maize root bacterial community.</title>
        <authorList>
            <person name="Marton D."/>
            <person name="Farkas M."/>
            <person name="Cserhati M."/>
        </authorList>
    </citation>
    <scope>NUCLEOTIDE SEQUENCE [LARGE SCALE GENOMIC DNA]</scope>
    <source>
        <strain evidence="1 2">P96</strain>
    </source>
</reference>
<keyword evidence="2" id="KW-1185">Reference proteome</keyword>
<evidence type="ECO:0000313" key="1">
    <source>
        <dbReference type="EMBL" id="MDP4095449.1"/>
    </source>
</evidence>
<evidence type="ECO:0008006" key="3">
    <source>
        <dbReference type="Google" id="ProtNLM"/>
    </source>
</evidence>
<evidence type="ECO:0000313" key="2">
    <source>
        <dbReference type="Proteomes" id="UP001241848"/>
    </source>
</evidence>
<sequence>MIKEAIEKVLSLAEIRTTQIGDQVFTSSDLKRVSEAMTDTIQVRNLTGVVDYITSNFDDKFPVIVHIQSPTQVSVVTGFNRDLRRNALIEANALLPEIRFGYFYDIENFNILLQSCFVPTDVRAALLSIVGNVKDEKVVNFGDDGTSQQVTAKAGVATVEQVKLPNPVFLKPFRTFVEIEQPESAFVFRMKDGPSAALFEADGGEWKLRAIAGIKVYLDEHLSELIESGQVVIIG</sequence>
<name>A0ABT9FL43_9BACL</name>
<gene>
    <name evidence="1" type="ORF">OIN60_01410</name>
</gene>
<dbReference type="Proteomes" id="UP001241848">
    <property type="component" value="Unassembled WGS sequence"/>
</dbReference>
<accession>A0ABT9FL43</accession>
<comment type="caution">
    <text evidence="1">The sequence shown here is derived from an EMBL/GenBank/DDBJ whole genome shotgun (WGS) entry which is preliminary data.</text>
</comment>
<dbReference type="EMBL" id="JAPCKK010000001">
    <property type="protein sequence ID" value="MDP4095449.1"/>
    <property type="molecule type" value="Genomic_DNA"/>
</dbReference>
<protein>
    <recommendedName>
        <fullName evidence="3">Phage protein</fullName>
    </recommendedName>
</protein>
<dbReference type="RefSeq" id="WP_305753077.1">
    <property type="nucleotide sequence ID" value="NZ_JAPCKK010000001.1"/>
</dbReference>